<evidence type="ECO:0000256" key="11">
    <source>
        <dbReference type="ARBA" id="ARBA00031350"/>
    </source>
</evidence>
<dbReference type="Gene3D" id="3.40.50.150">
    <property type="entry name" value="Vaccinia Virus protein VP39"/>
    <property type="match status" value="1"/>
</dbReference>
<evidence type="ECO:0000256" key="3">
    <source>
        <dbReference type="ARBA" id="ARBA00011890"/>
    </source>
</evidence>
<evidence type="ECO:0000256" key="5">
    <source>
        <dbReference type="ARBA" id="ARBA00022490"/>
    </source>
</evidence>
<keyword evidence="7" id="KW-0808">Transferase</keyword>
<proteinExistence type="inferred from homology"/>
<dbReference type="AlphaFoldDB" id="A0AAU7T6F5"/>
<dbReference type="GO" id="GO:0004719">
    <property type="term" value="F:protein-L-isoaspartate (D-aspartate) O-methyltransferase activity"/>
    <property type="evidence" value="ECO:0007669"/>
    <property type="project" value="UniProtKB-EC"/>
</dbReference>
<dbReference type="EC" id="2.1.1.77" evidence="3"/>
<dbReference type="InterPro" id="IPR027573">
    <property type="entry name" value="Methyltran_FxLD"/>
</dbReference>
<dbReference type="GO" id="GO:0032259">
    <property type="term" value="P:methylation"/>
    <property type="evidence" value="ECO:0007669"/>
    <property type="project" value="UniProtKB-KW"/>
</dbReference>
<dbReference type="SUPFAM" id="SSF53335">
    <property type="entry name" value="S-adenosyl-L-methionine-dependent methyltransferases"/>
    <property type="match status" value="1"/>
</dbReference>
<sequence>MTSVGRDSARAESLRTALVQQLMSAGTLHGERVAAAFLAVPRHVFVPHVSLEVAYADDVVPMKQNEAGVLTSSVSQPSIVALMLEQAAIRPGDRVLEIGSGGYNAALLRELTGPGGAVTTVDIDPEVAERARASLDEAGYGDVAVVRGDGAFGDPERAPYDRIVVTATAWDIASAWVRQLRPDGRIVVPLRLRGQTRSIAFDLVGEHLESRSTTLCGFVSMQGVAADYERLVPLREGRLTFDEDQEREPRPRDDVLALPAVQSLSGVEVDREEPLLDLYLWLACRLPGYCVFSGAEWSCVPAAATADSLVYLTTRAALNESRVELGCGGHGPSSGELLERMIGEVRAWDAADRPEPSFQVHAVGAELPAGSHIARRQSCLTVRWEAPAAAGC</sequence>
<evidence type="ECO:0000256" key="6">
    <source>
        <dbReference type="ARBA" id="ARBA00022603"/>
    </source>
</evidence>
<reference evidence="12" key="1">
    <citation type="submission" date="2024-06" db="EMBL/GenBank/DDBJ databases">
        <title>Kribbella sp. strain HUAS MG21 genome sequences.</title>
        <authorList>
            <person name="Mo P."/>
        </authorList>
    </citation>
    <scope>NUCLEOTIDE SEQUENCE</scope>
    <source>
        <strain evidence="12">HUAS MG21</strain>
    </source>
</reference>
<dbReference type="PANTHER" id="PTHR11579">
    <property type="entry name" value="PROTEIN-L-ISOASPARTATE O-METHYLTRANSFERASE"/>
    <property type="match status" value="1"/>
</dbReference>
<dbReference type="InterPro" id="IPR000682">
    <property type="entry name" value="PCMT"/>
</dbReference>
<evidence type="ECO:0000256" key="10">
    <source>
        <dbReference type="ARBA" id="ARBA00031323"/>
    </source>
</evidence>
<dbReference type="PANTHER" id="PTHR11579:SF0">
    <property type="entry name" value="PROTEIN-L-ISOASPARTATE(D-ASPARTATE) O-METHYLTRANSFERASE"/>
    <property type="match status" value="1"/>
</dbReference>
<protein>
    <recommendedName>
        <fullName evidence="4">Protein-L-isoaspartate O-methyltransferase</fullName>
        <ecNumber evidence="3">2.1.1.77</ecNumber>
    </recommendedName>
    <alternativeName>
        <fullName evidence="11">L-isoaspartyl protein carboxyl methyltransferase</fullName>
    </alternativeName>
    <alternativeName>
        <fullName evidence="9">Protein L-isoaspartyl methyltransferase</fullName>
    </alternativeName>
    <alternativeName>
        <fullName evidence="10">Protein-beta-aspartate methyltransferase</fullName>
    </alternativeName>
</protein>
<keyword evidence="5" id="KW-0963">Cytoplasm</keyword>
<dbReference type="RefSeq" id="WP_350275266.1">
    <property type="nucleotide sequence ID" value="NZ_CP158165.1"/>
</dbReference>
<organism evidence="12">
    <name type="scientific">Kribbella sp. HUAS MG21</name>
    <dbReference type="NCBI Taxonomy" id="3160966"/>
    <lineage>
        <taxon>Bacteria</taxon>
        <taxon>Bacillati</taxon>
        <taxon>Actinomycetota</taxon>
        <taxon>Actinomycetes</taxon>
        <taxon>Propionibacteriales</taxon>
        <taxon>Kribbellaceae</taxon>
        <taxon>Kribbella</taxon>
    </lineage>
</organism>
<evidence type="ECO:0000256" key="2">
    <source>
        <dbReference type="ARBA" id="ARBA00005369"/>
    </source>
</evidence>
<keyword evidence="8" id="KW-0949">S-adenosyl-L-methionine</keyword>
<evidence type="ECO:0000256" key="4">
    <source>
        <dbReference type="ARBA" id="ARBA00013346"/>
    </source>
</evidence>
<name>A0AAU7T6F5_9ACTN</name>
<evidence type="ECO:0000256" key="7">
    <source>
        <dbReference type="ARBA" id="ARBA00022679"/>
    </source>
</evidence>
<accession>A0AAU7T6F5</accession>
<evidence type="ECO:0000313" key="12">
    <source>
        <dbReference type="EMBL" id="XBV22424.1"/>
    </source>
</evidence>
<keyword evidence="6 12" id="KW-0489">Methyltransferase</keyword>
<evidence type="ECO:0000256" key="9">
    <source>
        <dbReference type="ARBA" id="ARBA00030757"/>
    </source>
</evidence>
<comment type="similarity">
    <text evidence="2">Belongs to the methyltransferase superfamily. L-isoaspartyl/D-aspartyl protein methyltransferase family.</text>
</comment>
<dbReference type="CDD" id="cd02440">
    <property type="entry name" value="AdoMet_MTases"/>
    <property type="match status" value="1"/>
</dbReference>
<comment type="subcellular location">
    <subcellularLocation>
        <location evidence="1">Cytoplasm</location>
    </subcellularLocation>
</comment>
<dbReference type="EMBL" id="CP158165">
    <property type="protein sequence ID" value="XBV22424.1"/>
    <property type="molecule type" value="Genomic_DNA"/>
</dbReference>
<dbReference type="Pfam" id="PF01135">
    <property type="entry name" value="PCMT"/>
    <property type="match status" value="1"/>
</dbReference>
<dbReference type="GO" id="GO:0005737">
    <property type="term" value="C:cytoplasm"/>
    <property type="evidence" value="ECO:0007669"/>
    <property type="project" value="UniProtKB-SubCell"/>
</dbReference>
<evidence type="ECO:0000256" key="1">
    <source>
        <dbReference type="ARBA" id="ARBA00004496"/>
    </source>
</evidence>
<dbReference type="NCBIfam" id="TIGR04364">
    <property type="entry name" value="methyltran_FxLD"/>
    <property type="match status" value="1"/>
</dbReference>
<dbReference type="InterPro" id="IPR029063">
    <property type="entry name" value="SAM-dependent_MTases_sf"/>
</dbReference>
<gene>
    <name evidence="12" type="primary">fxlM</name>
    <name evidence="12" type="ORF">ABN611_28150</name>
</gene>
<evidence type="ECO:0000256" key="8">
    <source>
        <dbReference type="ARBA" id="ARBA00022691"/>
    </source>
</evidence>